<dbReference type="Proteomes" id="UP001519460">
    <property type="component" value="Unassembled WGS sequence"/>
</dbReference>
<name>A0ABD0JAA5_9CAEN</name>
<reference evidence="12 13" key="1">
    <citation type="journal article" date="2023" name="Sci. Data">
        <title>Genome assembly of the Korean intertidal mud-creeper Batillaria attramentaria.</title>
        <authorList>
            <person name="Patra A.K."/>
            <person name="Ho P.T."/>
            <person name="Jun S."/>
            <person name="Lee S.J."/>
            <person name="Kim Y."/>
            <person name="Won Y.J."/>
        </authorList>
    </citation>
    <scope>NUCLEOTIDE SEQUENCE [LARGE SCALE GENOMIC DNA]</scope>
    <source>
        <strain evidence="12">Wonlab-2016</strain>
    </source>
</reference>
<keyword evidence="5" id="KW-0677">Repeat</keyword>
<dbReference type="Pfam" id="PF03943">
    <property type="entry name" value="TAP_C"/>
    <property type="match status" value="1"/>
</dbReference>
<evidence type="ECO:0000259" key="11">
    <source>
        <dbReference type="PROSITE" id="PS51281"/>
    </source>
</evidence>
<keyword evidence="4" id="KW-0433">Leucine-rich repeat</keyword>
<evidence type="ECO:0000256" key="5">
    <source>
        <dbReference type="ARBA" id="ARBA00022737"/>
    </source>
</evidence>
<evidence type="ECO:0000256" key="2">
    <source>
        <dbReference type="ARBA" id="ARBA00009285"/>
    </source>
</evidence>
<dbReference type="Gene3D" id="3.10.450.50">
    <property type="match status" value="1"/>
</dbReference>
<gene>
    <name evidence="12" type="ORF">BaRGS_00037271</name>
</gene>
<feature type="compositionally biased region" description="Gly residues" evidence="9">
    <location>
        <begin position="11"/>
        <end position="20"/>
    </location>
</feature>
<comment type="similarity">
    <text evidence="2">Belongs to the NXF family.</text>
</comment>
<dbReference type="InterPro" id="IPR012677">
    <property type="entry name" value="Nucleotide-bd_a/b_plait_sf"/>
</dbReference>
<dbReference type="SMART" id="SM00804">
    <property type="entry name" value="TAP_C"/>
    <property type="match status" value="1"/>
</dbReference>
<evidence type="ECO:0000256" key="1">
    <source>
        <dbReference type="ARBA" id="ARBA00004642"/>
    </source>
</evidence>
<dbReference type="SUPFAM" id="SSF54427">
    <property type="entry name" value="NTF2-like"/>
    <property type="match status" value="1"/>
</dbReference>
<dbReference type="GO" id="GO:0005654">
    <property type="term" value="C:nucleoplasm"/>
    <property type="evidence" value="ECO:0007669"/>
    <property type="project" value="UniProtKB-SubCell"/>
</dbReference>
<dbReference type="AlphaFoldDB" id="A0ABD0JAA5"/>
<dbReference type="InterPro" id="IPR015245">
    <property type="entry name" value="Tap_RNA-bd"/>
</dbReference>
<feature type="domain" description="TAP-C" evidence="11">
    <location>
        <begin position="591"/>
        <end position="645"/>
    </location>
</feature>
<dbReference type="InterPro" id="IPR009060">
    <property type="entry name" value="UBA-like_sf"/>
</dbReference>
<dbReference type="GO" id="GO:0051028">
    <property type="term" value="P:mRNA transport"/>
    <property type="evidence" value="ECO:0007669"/>
    <property type="project" value="UniProtKB-KW"/>
</dbReference>
<dbReference type="SUPFAM" id="SSF52058">
    <property type="entry name" value="L domain-like"/>
    <property type="match status" value="1"/>
</dbReference>
<dbReference type="InterPro" id="IPR002075">
    <property type="entry name" value="NTF2_dom"/>
</dbReference>
<evidence type="ECO:0000256" key="9">
    <source>
        <dbReference type="SAM" id="MobiDB-lite"/>
    </source>
</evidence>
<feature type="region of interest" description="Disordered" evidence="9">
    <location>
        <begin position="546"/>
        <end position="577"/>
    </location>
</feature>
<feature type="compositionally biased region" description="Low complexity" evidence="9">
    <location>
        <begin position="1"/>
        <end position="10"/>
    </location>
</feature>
<evidence type="ECO:0000313" key="13">
    <source>
        <dbReference type="Proteomes" id="UP001519460"/>
    </source>
</evidence>
<comment type="subcellular location">
    <subcellularLocation>
        <location evidence="1">Nucleus</location>
        <location evidence="1">Nucleoplasm</location>
    </subcellularLocation>
</comment>
<dbReference type="CDD" id="cd14342">
    <property type="entry name" value="UBA_TAP-C"/>
    <property type="match status" value="1"/>
</dbReference>
<dbReference type="GO" id="GO:0003723">
    <property type="term" value="F:RNA binding"/>
    <property type="evidence" value="ECO:0007669"/>
    <property type="project" value="UniProtKB-KW"/>
</dbReference>
<dbReference type="InterPro" id="IPR018222">
    <property type="entry name" value="Nuclear_transport_factor_2_euk"/>
</dbReference>
<dbReference type="SUPFAM" id="SSF46934">
    <property type="entry name" value="UBA-like"/>
    <property type="match status" value="1"/>
</dbReference>
<feature type="region of interest" description="Disordered" evidence="9">
    <location>
        <begin position="1"/>
        <end position="88"/>
    </location>
</feature>
<feature type="domain" description="NTF2" evidence="10">
    <location>
        <begin position="381"/>
        <end position="537"/>
    </location>
</feature>
<sequence length="645" mass="71223">MQRGPPSITSGRGGSRGGGSSFSITTGRDGSRSFGEHDDRWVSQRGGMKKNNYKSYGRGRGRGRGRGGQSYHNPGGPDPRSRLVDDEGDIMMGGDGGSYPGAAARLGLPVSKSGRSWYKVSIPHAKKMEKATLLALLGNHLPATFRPFQFCYENEMGVFHVDDRDVAELIRSLSGTITMPDSNLKIMISVKQSGPPYATMNEENIQKLQIVMSQRYDPSVKVLDLSRLYEDKNLQQEGLYLALNREHILNAVNKIIQEHIPELVGLNLSHNRLLSLSSLQDLVNKTANVTSLDLSYNQIRDVSELDKVKGWQLLELVLDRNPLCDHFKDNSSYVSAIRKRFPKVIKLDGKDLPPPITFDVEKAVIPVSKGSHFVNGEIQDLVVKFLKEFYTIYDTDNRQPLIDAYHEHAIFSLTCNFNPAMEYRQPNLGDYLKLSRNALKIPGSETEVARRMDQLLKRGRLVVVAQLTALPKTTHDANSFVVDVNFVSNTLLSFSVNGLFKESDNKADKPPIRAFNRCFVAVPAQGGVLLISDMLTITNATSEQTQAAFKSTGPTPSSSPVSSNPPALTSPSTSVTPAVAPDMSTLENLPADRQQMVLSFSQQSGMNPMFSFRCLEDCAWDYSKAAEAFTNLSAQGKIPPEAFQK</sequence>
<keyword evidence="7" id="KW-0694">RNA-binding</keyword>
<dbReference type="InterPro" id="IPR032710">
    <property type="entry name" value="NTF2-like_dom_sf"/>
</dbReference>
<evidence type="ECO:0000256" key="3">
    <source>
        <dbReference type="ARBA" id="ARBA00022448"/>
    </source>
</evidence>
<keyword evidence="13" id="KW-1185">Reference proteome</keyword>
<dbReference type="PANTHER" id="PTHR10662">
    <property type="entry name" value="NUCLEAR RNA EXPORT FACTOR"/>
    <property type="match status" value="1"/>
</dbReference>
<keyword evidence="6" id="KW-0509">mRNA transport</keyword>
<dbReference type="PANTHER" id="PTHR10662:SF22">
    <property type="entry name" value="NUCLEAR RNA EXPORT FACTOR 1"/>
    <property type="match status" value="1"/>
</dbReference>
<dbReference type="InterPro" id="IPR032675">
    <property type="entry name" value="LRR_dom_sf"/>
</dbReference>
<dbReference type="Gene3D" id="3.80.10.10">
    <property type="entry name" value="Ribonuclease Inhibitor"/>
    <property type="match status" value="1"/>
</dbReference>
<dbReference type="FunFam" id="1.10.8.10:FF:000018">
    <property type="entry name" value="Nuclear RNA export factor 1"/>
    <property type="match status" value="1"/>
</dbReference>
<dbReference type="SUPFAM" id="SSF54928">
    <property type="entry name" value="RNA-binding domain, RBD"/>
    <property type="match status" value="1"/>
</dbReference>
<evidence type="ECO:0000313" key="12">
    <source>
        <dbReference type="EMBL" id="KAK7466614.1"/>
    </source>
</evidence>
<dbReference type="InterPro" id="IPR035979">
    <property type="entry name" value="RBD_domain_sf"/>
</dbReference>
<dbReference type="InterPro" id="IPR030217">
    <property type="entry name" value="NXF_fam"/>
</dbReference>
<dbReference type="FunFam" id="3.80.10.10:FF:000384">
    <property type="entry name" value="Nuclear RNA export factor 1"/>
    <property type="match status" value="1"/>
</dbReference>
<dbReference type="InterPro" id="IPR057125">
    <property type="entry name" value="NXF1/2/3/5-like_LRR"/>
</dbReference>
<accession>A0ABD0JAA5</accession>
<dbReference type="FunFam" id="3.10.450.50:FF:000004">
    <property type="entry name" value="Nuclear RNA export factor 1"/>
    <property type="match status" value="1"/>
</dbReference>
<feature type="compositionally biased region" description="Polar residues" evidence="9">
    <location>
        <begin position="567"/>
        <end position="576"/>
    </location>
</feature>
<dbReference type="InterPro" id="IPR005637">
    <property type="entry name" value="TAP_C_dom"/>
</dbReference>
<dbReference type="EMBL" id="JACVVK020000553">
    <property type="protein sequence ID" value="KAK7466614.1"/>
    <property type="molecule type" value="Genomic_DNA"/>
</dbReference>
<dbReference type="InterPro" id="IPR001611">
    <property type="entry name" value="Leu-rich_rpt"/>
</dbReference>
<dbReference type="PROSITE" id="PS50177">
    <property type="entry name" value="NTF2_DOMAIN"/>
    <property type="match status" value="1"/>
</dbReference>
<keyword evidence="3" id="KW-0813">Transport</keyword>
<dbReference type="PROSITE" id="PS51450">
    <property type="entry name" value="LRR"/>
    <property type="match status" value="2"/>
</dbReference>
<dbReference type="GO" id="GO:0005635">
    <property type="term" value="C:nuclear envelope"/>
    <property type="evidence" value="ECO:0007669"/>
    <property type="project" value="UniProtKB-ARBA"/>
</dbReference>
<evidence type="ECO:0000259" key="10">
    <source>
        <dbReference type="PROSITE" id="PS50177"/>
    </source>
</evidence>
<dbReference type="PROSITE" id="PS51281">
    <property type="entry name" value="TAP_C"/>
    <property type="match status" value="1"/>
</dbReference>
<feature type="compositionally biased region" description="Basic residues" evidence="9">
    <location>
        <begin position="47"/>
        <end position="65"/>
    </location>
</feature>
<dbReference type="Pfam" id="PF24048">
    <property type="entry name" value="LRR_NXF1-5"/>
    <property type="match status" value="1"/>
</dbReference>
<dbReference type="Pfam" id="PF09162">
    <property type="entry name" value="Tap-RNA_bind"/>
    <property type="match status" value="1"/>
</dbReference>
<feature type="compositionally biased region" description="Low complexity" evidence="9">
    <location>
        <begin position="554"/>
        <end position="566"/>
    </location>
</feature>
<dbReference type="Gene3D" id="1.10.8.10">
    <property type="entry name" value="DNA helicase RuvA subunit, C-terminal domain"/>
    <property type="match status" value="1"/>
</dbReference>
<keyword evidence="8" id="KW-0539">Nucleus</keyword>
<evidence type="ECO:0000256" key="7">
    <source>
        <dbReference type="ARBA" id="ARBA00022884"/>
    </source>
</evidence>
<evidence type="ECO:0000256" key="8">
    <source>
        <dbReference type="ARBA" id="ARBA00023242"/>
    </source>
</evidence>
<organism evidence="12 13">
    <name type="scientific">Batillaria attramentaria</name>
    <dbReference type="NCBI Taxonomy" id="370345"/>
    <lineage>
        <taxon>Eukaryota</taxon>
        <taxon>Metazoa</taxon>
        <taxon>Spiralia</taxon>
        <taxon>Lophotrochozoa</taxon>
        <taxon>Mollusca</taxon>
        <taxon>Gastropoda</taxon>
        <taxon>Caenogastropoda</taxon>
        <taxon>Sorbeoconcha</taxon>
        <taxon>Cerithioidea</taxon>
        <taxon>Batillariidae</taxon>
        <taxon>Batillaria</taxon>
    </lineage>
</organism>
<evidence type="ECO:0008006" key="14">
    <source>
        <dbReference type="Google" id="ProtNLM"/>
    </source>
</evidence>
<comment type="caution">
    <text evidence="12">The sequence shown here is derived from an EMBL/GenBank/DDBJ whole genome shotgun (WGS) entry which is preliminary data.</text>
</comment>
<protein>
    <recommendedName>
        <fullName evidence="14">Nuclear RNA export factor 1</fullName>
    </recommendedName>
</protein>
<dbReference type="Gene3D" id="3.30.70.330">
    <property type="match status" value="1"/>
</dbReference>
<proteinExistence type="inferred from homology"/>
<evidence type="ECO:0000256" key="4">
    <source>
        <dbReference type="ARBA" id="ARBA00022614"/>
    </source>
</evidence>
<dbReference type="Pfam" id="PF22602">
    <property type="entry name" value="NXF_NTF2"/>
    <property type="match status" value="1"/>
</dbReference>
<evidence type="ECO:0000256" key="6">
    <source>
        <dbReference type="ARBA" id="ARBA00022816"/>
    </source>
</evidence>
<feature type="compositionally biased region" description="Basic and acidic residues" evidence="9">
    <location>
        <begin position="29"/>
        <end position="42"/>
    </location>
</feature>